<dbReference type="EMBL" id="JAAARO010000009">
    <property type="protein sequence ID" value="KAF5743159.1"/>
    <property type="molecule type" value="Genomic_DNA"/>
</dbReference>
<reference evidence="6 7" key="1">
    <citation type="journal article" date="2020" name="Nat. Commun.">
        <title>Genome of Tripterygium wilfordii and identification of cytochrome P450 involved in triptolide biosynthesis.</title>
        <authorList>
            <person name="Tu L."/>
            <person name="Su P."/>
            <person name="Zhang Z."/>
            <person name="Gao L."/>
            <person name="Wang J."/>
            <person name="Hu T."/>
            <person name="Zhou J."/>
            <person name="Zhang Y."/>
            <person name="Zhao Y."/>
            <person name="Liu Y."/>
            <person name="Song Y."/>
            <person name="Tong Y."/>
            <person name="Lu Y."/>
            <person name="Yang J."/>
            <person name="Xu C."/>
            <person name="Jia M."/>
            <person name="Peters R.J."/>
            <person name="Huang L."/>
            <person name="Gao W."/>
        </authorList>
    </citation>
    <scope>NUCLEOTIDE SEQUENCE [LARGE SCALE GENOMIC DNA]</scope>
    <source>
        <strain evidence="7">cv. XIE 37</strain>
        <tissue evidence="6">Leaf</tissue>
    </source>
</reference>
<dbReference type="PROSITE" id="PS50090">
    <property type="entry name" value="MYB_LIKE"/>
    <property type="match status" value="1"/>
</dbReference>
<dbReference type="PROSITE" id="PS51294">
    <property type="entry name" value="HTH_MYB"/>
    <property type="match status" value="1"/>
</dbReference>
<dbReference type="Proteomes" id="UP000593562">
    <property type="component" value="Unassembled WGS sequence"/>
</dbReference>
<dbReference type="PANTHER" id="PTHR21654">
    <property type="entry name" value="FI21293P1"/>
    <property type="match status" value="1"/>
</dbReference>
<feature type="domain" description="Myb-like" evidence="4">
    <location>
        <begin position="179"/>
        <end position="233"/>
    </location>
</feature>
<dbReference type="AlphaFoldDB" id="A0A7J7DA76"/>
<feature type="compositionally biased region" description="Polar residues" evidence="3">
    <location>
        <begin position="248"/>
        <end position="266"/>
    </location>
</feature>
<feature type="region of interest" description="Disordered" evidence="3">
    <location>
        <begin position="238"/>
        <end position="267"/>
    </location>
</feature>
<comment type="subcellular location">
    <subcellularLocation>
        <location evidence="1">Nucleus</location>
    </subcellularLocation>
</comment>
<dbReference type="Pfam" id="PF00249">
    <property type="entry name" value="Myb_DNA-binding"/>
    <property type="match status" value="1"/>
</dbReference>
<dbReference type="SUPFAM" id="SSF46689">
    <property type="entry name" value="Homeodomain-like"/>
    <property type="match status" value="1"/>
</dbReference>
<dbReference type="PANTHER" id="PTHR21654:SF31">
    <property type="entry name" value="OS02G0104500 PROTEIN"/>
    <property type="match status" value="1"/>
</dbReference>
<organism evidence="6 7">
    <name type="scientific">Tripterygium wilfordii</name>
    <name type="common">Thunder God vine</name>
    <dbReference type="NCBI Taxonomy" id="458696"/>
    <lineage>
        <taxon>Eukaryota</taxon>
        <taxon>Viridiplantae</taxon>
        <taxon>Streptophyta</taxon>
        <taxon>Embryophyta</taxon>
        <taxon>Tracheophyta</taxon>
        <taxon>Spermatophyta</taxon>
        <taxon>Magnoliopsida</taxon>
        <taxon>eudicotyledons</taxon>
        <taxon>Gunneridae</taxon>
        <taxon>Pentapetalae</taxon>
        <taxon>rosids</taxon>
        <taxon>fabids</taxon>
        <taxon>Celastrales</taxon>
        <taxon>Celastraceae</taxon>
        <taxon>Tripterygium</taxon>
    </lineage>
</organism>
<evidence type="ECO:0000259" key="5">
    <source>
        <dbReference type="PROSITE" id="PS51294"/>
    </source>
</evidence>
<dbReference type="CDD" id="cd00167">
    <property type="entry name" value="SANT"/>
    <property type="match status" value="1"/>
</dbReference>
<evidence type="ECO:0000256" key="2">
    <source>
        <dbReference type="ARBA" id="ARBA00023242"/>
    </source>
</evidence>
<gene>
    <name evidence="6" type="ORF">HS088_TW09G01224</name>
</gene>
<accession>A0A7J7DA76</accession>
<dbReference type="InParanoid" id="A0A7J7DA76"/>
<keyword evidence="7" id="KW-1185">Reference proteome</keyword>
<protein>
    <submittedName>
        <fullName evidence="6">Uncharacterized protein</fullName>
    </submittedName>
</protein>
<dbReference type="InterPro" id="IPR017930">
    <property type="entry name" value="Myb_dom"/>
</dbReference>
<evidence type="ECO:0000313" key="6">
    <source>
        <dbReference type="EMBL" id="KAF5743159.1"/>
    </source>
</evidence>
<evidence type="ECO:0000256" key="1">
    <source>
        <dbReference type="ARBA" id="ARBA00004123"/>
    </source>
</evidence>
<evidence type="ECO:0000259" key="4">
    <source>
        <dbReference type="PROSITE" id="PS50090"/>
    </source>
</evidence>
<dbReference type="InterPro" id="IPR009057">
    <property type="entry name" value="Homeodomain-like_sf"/>
</dbReference>
<dbReference type="Gene3D" id="1.10.10.60">
    <property type="entry name" value="Homeodomain-like"/>
    <property type="match status" value="1"/>
</dbReference>
<dbReference type="GO" id="GO:0005634">
    <property type="term" value="C:nucleus"/>
    <property type="evidence" value="ECO:0007669"/>
    <property type="project" value="UniProtKB-SubCell"/>
</dbReference>
<evidence type="ECO:0000256" key="3">
    <source>
        <dbReference type="SAM" id="MobiDB-lite"/>
    </source>
</evidence>
<comment type="caution">
    <text evidence="6">The sequence shown here is derived from an EMBL/GenBank/DDBJ whole genome shotgun (WGS) entry which is preliminary data.</text>
</comment>
<sequence length="387" mass="43851">MCLFKCHSRPLTNNDKNGCIEHEEHAREGNNKYDNHKLLQHFDQGSSKNLDNRLFNELEAIYGLSNMGEANQTASGSALTWENSTTNAKLSLLFGHVNGQNVAARGTANAAIGVDHESETSLGEEAALRKSQKRKRKWKVKENLGYITWCLENFVKQVIDHQEKLHCMFLGVIEKMEKERAEREEAWRRQEVALHNREAMARAHEQILAWSLIAGRLPGRTDNEIKNYWNTSLGKRAKLAEPSPPQSPQLANEPKTTNPSTSSQAPQVIRTKAIRCTKVSLPITPLPPPPLEIQTTDQLQRQSRTTLSMDDYLNVEDCGNIDLDFLNFEVGASDHGINKDLSSIMGSDQQYLPFEHEDFFFVDNDDDANLDLESLELLLNSDEWPEK</sequence>
<name>A0A7J7DA76_TRIWF</name>
<dbReference type="InterPro" id="IPR001005">
    <property type="entry name" value="SANT/Myb"/>
</dbReference>
<keyword evidence="2" id="KW-0539">Nucleus</keyword>
<evidence type="ECO:0000313" key="7">
    <source>
        <dbReference type="Proteomes" id="UP000593562"/>
    </source>
</evidence>
<proteinExistence type="predicted"/>
<feature type="domain" description="HTH myb-type" evidence="5">
    <location>
        <begin position="209"/>
        <end position="237"/>
    </location>
</feature>